<proteinExistence type="predicted"/>
<protein>
    <submittedName>
        <fullName evidence="1">Uncharacterized protein</fullName>
    </submittedName>
</protein>
<reference evidence="1 2" key="1">
    <citation type="journal article" date="2022" name="Hortic Res">
        <title>A haplotype resolved chromosomal level avocado genome allows analysis of novel avocado genes.</title>
        <authorList>
            <person name="Nath O."/>
            <person name="Fletcher S.J."/>
            <person name="Hayward A."/>
            <person name="Shaw L.M."/>
            <person name="Masouleh A.K."/>
            <person name="Furtado A."/>
            <person name="Henry R.J."/>
            <person name="Mitter N."/>
        </authorList>
    </citation>
    <scope>NUCLEOTIDE SEQUENCE [LARGE SCALE GENOMIC DNA]</scope>
    <source>
        <strain evidence="2">cv. Hass</strain>
    </source>
</reference>
<evidence type="ECO:0000313" key="2">
    <source>
        <dbReference type="Proteomes" id="UP001234297"/>
    </source>
</evidence>
<comment type="caution">
    <text evidence="1">The sequence shown here is derived from an EMBL/GenBank/DDBJ whole genome shotgun (WGS) entry which is preliminary data.</text>
</comment>
<gene>
    <name evidence="1" type="ORF">MRB53_004912</name>
</gene>
<organism evidence="1 2">
    <name type="scientific">Persea americana</name>
    <name type="common">Avocado</name>
    <dbReference type="NCBI Taxonomy" id="3435"/>
    <lineage>
        <taxon>Eukaryota</taxon>
        <taxon>Viridiplantae</taxon>
        <taxon>Streptophyta</taxon>
        <taxon>Embryophyta</taxon>
        <taxon>Tracheophyta</taxon>
        <taxon>Spermatophyta</taxon>
        <taxon>Magnoliopsida</taxon>
        <taxon>Magnoliidae</taxon>
        <taxon>Laurales</taxon>
        <taxon>Lauraceae</taxon>
        <taxon>Persea</taxon>
    </lineage>
</organism>
<evidence type="ECO:0000313" key="1">
    <source>
        <dbReference type="EMBL" id="KAJ8643164.1"/>
    </source>
</evidence>
<keyword evidence="2" id="KW-1185">Reference proteome</keyword>
<sequence length="168" mass="19054">MAVGAAATHSLSLWRRFTGLCHQPHGHGWPKRVPFPHYVGEDRLYWYGRYLHAAVLGPDPVRCLERPSVKPAFEHEEFKPSLRLDHGLDVQVKLPTGERHEESCQHGPKFIHYESIAAHRWQQGPWARRRSDDRTADTGPRQDPPSPAIAGGIHRQSCVSCCGDCQVR</sequence>
<name>A0ACC2MBQ3_PERAE</name>
<dbReference type="EMBL" id="CM056810">
    <property type="protein sequence ID" value="KAJ8643164.1"/>
    <property type="molecule type" value="Genomic_DNA"/>
</dbReference>
<dbReference type="Proteomes" id="UP001234297">
    <property type="component" value="Chromosome 2"/>
</dbReference>
<accession>A0ACC2MBQ3</accession>